<dbReference type="GO" id="GO:0005886">
    <property type="term" value="C:plasma membrane"/>
    <property type="evidence" value="ECO:0007669"/>
    <property type="project" value="TreeGrafter"/>
</dbReference>
<feature type="transmembrane region" description="Helical" evidence="1">
    <location>
        <begin position="159"/>
        <end position="176"/>
    </location>
</feature>
<evidence type="ECO:0000313" key="2">
    <source>
        <dbReference type="EMBL" id="MBB5158518.1"/>
    </source>
</evidence>
<protein>
    <submittedName>
        <fullName evidence="2">Uncharacterized membrane protein HdeD (DUF308 family)</fullName>
    </submittedName>
</protein>
<feature type="transmembrane region" description="Helical" evidence="1">
    <location>
        <begin position="25"/>
        <end position="43"/>
    </location>
</feature>
<keyword evidence="1" id="KW-0812">Transmembrane</keyword>
<keyword evidence="3" id="KW-1185">Reference proteome</keyword>
<proteinExistence type="predicted"/>
<feature type="transmembrane region" description="Helical" evidence="1">
    <location>
        <begin position="49"/>
        <end position="68"/>
    </location>
</feature>
<keyword evidence="1" id="KW-0472">Membrane</keyword>
<name>A0A840QI59_9PSEU</name>
<dbReference type="RefSeq" id="WP_246471888.1">
    <property type="nucleotide sequence ID" value="NZ_JACHIW010000002.1"/>
</dbReference>
<feature type="transmembrane region" description="Helical" evidence="1">
    <location>
        <begin position="77"/>
        <end position="96"/>
    </location>
</feature>
<dbReference type="Proteomes" id="UP000584374">
    <property type="component" value="Unassembled WGS sequence"/>
</dbReference>
<dbReference type="EMBL" id="JACHIW010000002">
    <property type="protein sequence ID" value="MBB5158518.1"/>
    <property type="molecule type" value="Genomic_DNA"/>
</dbReference>
<accession>A0A840QI59</accession>
<evidence type="ECO:0000256" key="1">
    <source>
        <dbReference type="SAM" id="Phobius"/>
    </source>
</evidence>
<gene>
    <name evidence="2" type="ORF">BJ970_006117</name>
</gene>
<dbReference type="PANTHER" id="PTHR34989:SF1">
    <property type="entry name" value="PROTEIN HDED"/>
    <property type="match status" value="1"/>
</dbReference>
<feature type="transmembrane region" description="Helical" evidence="1">
    <location>
        <begin position="102"/>
        <end position="123"/>
    </location>
</feature>
<dbReference type="Pfam" id="PF03729">
    <property type="entry name" value="DUF308"/>
    <property type="match status" value="2"/>
</dbReference>
<feature type="transmembrane region" description="Helical" evidence="1">
    <location>
        <begin position="135"/>
        <end position="153"/>
    </location>
</feature>
<keyword evidence="1" id="KW-1133">Transmembrane helix</keyword>
<sequence length="202" mass="20979">MSNTSEQVAASAAEPLARLGRSWEWLLAFGILTLIAGILALVWPGPAVLTLAIIFGAQLFVGGIFWFVKAVSSYREAGFSQVLLAVLAIVAGVVVLRSPLAAIAVFPLVLGLFWIVSGLIETFHAVVHADVASRGWAIASGLLSVLAGIALLVYPGIGLVTLTYILGIWLVVYGVISSVRAVRMRPHAAPAAAPAHPGPAPA</sequence>
<dbReference type="PANTHER" id="PTHR34989">
    <property type="entry name" value="PROTEIN HDED"/>
    <property type="match status" value="1"/>
</dbReference>
<comment type="caution">
    <text evidence="2">The sequence shown here is derived from an EMBL/GenBank/DDBJ whole genome shotgun (WGS) entry which is preliminary data.</text>
</comment>
<organism evidence="2 3">
    <name type="scientific">Saccharopolyspora phatthalungensis</name>
    <dbReference type="NCBI Taxonomy" id="664693"/>
    <lineage>
        <taxon>Bacteria</taxon>
        <taxon>Bacillati</taxon>
        <taxon>Actinomycetota</taxon>
        <taxon>Actinomycetes</taxon>
        <taxon>Pseudonocardiales</taxon>
        <taxon>Pseudonocardiaceae</taxon>
        <taxon>Saccharopolyspora</taxon>
    </lineage>
</organism>
<reference evidence="2 3" key="1">
    <citation type="submission" date="2020-08" db="EMBL/GenBank/DDBJ databases">
        <title>Sequencing the genomes of 1000 actinobacteria strains.</title>
        <authorList>
            <person name="Klenk H.-P."/>
        </authorList>
    </citation>
    <scope>NUCLEOTIDE SEQUENCE [LARGE SCALE GENOMIC DNA]</scope>
    <source>
        <strain evidence="2 3">DSM 45584</strain>
    </source>
</reference>
<dbReference type="AlphaFoldDB" id="A0A840QI59"/>
<evidence type="ECO:0000313" key="3">
    <source>
        <dbReference type="Proteomes" id="UP000584374"/>
    </source>
</evidence>
<dbReference type="InterPro" id="IPR052712">
    <property type="entry name" value="Acid_resist_chaperone_HdeD"/>
</dbReference>
<dbReference type="InterPro" id="IPR005325">
    <property type="entry name" value="DUF308_memb"/>
</dbReference>